<dbReference type="OrthoDB" id="27483at2759"/>
<dbReference type="Proteomes" id="UP000242715">
    <property type="component" value="Unassembled WGS sequence"/>
</dbReference>
<dbReference type="GO" id="GO:0005654">
    <property type="term" value="C:nucleoplasm"/>
    <property type="evidence" value="ECO:0007669"/>
    <property type="project" value="TreeGrafter"/>
</dbReference>
<dbReference type="EMBL" id="DF974399">
    <property type="protein sequence ID" value="GAU48271.1"/>
    <property type="molecule type" value="Genomic_DNA"/>
</dbReference>
<feature type="compositionally biased region" description="Acidic residues" evidence="3">
    <location>
        <begin position="855"/>
        <end position="864"/>
    </location>
</feature>
<feature type="region of interest" description="Disordered" evidence="3">
    <location>
        <begin position="939"/>
        <end position="958"/>
    </location>
</feature>
<dbReference type="PANTHER" id="PTHR23318:SF0">
    <property type="entry name" value="SERINE_THREONINE-PROTEIN PHOSPHATASE 4 REGULATORY SUBUNIT 3"/>
    <property type="match status" value="1"/>
</dbReference>
<keyword evidence="6" id="KW-1185">Reference proteome</keyword>
<feature type="compositionally biased region" description="Acidic residues" evidence="3">
    <location>
        <begin position="785"/>
        <end position="800"/>
    </location>
</feature>
<evidence type="ECO:0000259" key="4">
    <source>
        <dbReference type="Pfam" id="PF04802"/>
    </source>
</evidence>
<dbReference type="PANTHER" id="PTHR23318">
    <property type="entry name" value="ATP SYNTHASE GAMMA-RELATED"/>
    <property type="match status" value="1"/>
</dbReference>
<dbReference type="AlphaFoldDB" id="A0A2Z6NVM2"/>
<evidence type="ECO:0000313" key="5">
    <source>
        <dbReference type="EMBL" id="GAU48271.1"/>
    </source>
</evidence>
<evidence type="ECO:0000256" key="1">
    <source>
        <dbReference type="ARBA" id="ARBA00004123"/>
    </source>
</evidence>
<gene>
    <name evidence="5" type="ORF">TSUD_405170</name>
</gene>
<dbReference type="InterPro" id="IPR006887">
    <property type="entry name" value="P4R3-like_central_dom"/>
</dbReference>
<sequence length="1024" mass="115952">MGATEKSQTNVNSLQASLLIMKVRVQLLTLYLPIVSEVVSGCAYGFYIGVMKQESVAMPQNIKACGYYKVVYKAENVCRRVKVYRLNDDGKWDDQGTGHVTVDYLERSEELGVFVYDEDDNETILLHRIISDDIYRKQEDEAFHSVNSELRELPAVELSTLPLILKGKSRWGGWLKFDGVSVFAEDTRPRDAQFCEVTVKSGAVEVSNEEELVTMVHHCGALWLAAKKNVPGKAARKSPTAKDRLERETESERIHLIQQPILLGNLEWSCAHFVHFLIASSSQDFFRKLVEVFRVCEDLENTDGLHMIFKIMKGIILLNSTQIFERMFIDEFMMDIIGALEYDPEVPHVQHHREFLKEHVVFKEAIPIKNSIVLSKIHQTYRIGFLKDVVLARILDEATAANLNSMIHANNATVVSLLKDDSTFIRELFARLKSPTTSPESKKNMIHFLHEFCGLSKSLPMVQQLRLFRQSLVLLLKDMVNEGIFDTVTDVLQSQDKKLVLTGTDILILFLNQDPNLLRSYVVRQEGVTLLGLLVKGMITDFGDDMHCQFLEILRILLDSCTLSGAQRDTIIDIFYEKHLGQLIKVITTSCSPEDVANANNKSIDPDQGDQNHSETKPEIMLNICELLCFCVLHHPYRIKCSFLLNNVIDKILLLTRRGEKYLVVGAIRFVRTILSRHGLTALSRAKDEHLINHFVRNNLLKPIVDVFVANGSRYNLLNSAVLELFEFICKENMKILIIYIVDSFWDLLVKFEDLATVHYLDNDGAKGSVTNDLRRRLEERALEKEEEDYFNEDSDDEDSTSTSISRSQKEQQQQRVLSNGAAVSQEEQQQQRVLSNGAAASHSDLSRRSGGLVDYDDDDDDEDYKPPPRKQPETSEEDEGVMESLGMKRKLPLKEKEMDLVHKQKMSKSSKSKNSVFAALCSTLSQAVLPGNKTAIKDQTGHSTVDGKMSSTEDSEEKEINVSKSCFENSNTTAEVNHVEKETGTHNFSDGSNGITDNEQLGDEEHSLVSPKSLPEMTVIRTI</sequence>
<dbReference type="InterPro" id="IPR011993">
    <property type="entry name" value="PH-like_dom_sf"/>
</dbReference>
<evidence type="ECO:0000256" key="2">
    <source>
        <dbReference type="ARBA" id="ARBA00023242"/>
    </source>
</evidence>
<accession>A0A2Z6NVM2</accession>
<reference evidence="6" key="1">
    <citation type="journal article" date="2017" name="Front. Plant Sci.">
        <title>Climate Clever Clovers: New Paradigm to Reduce the Environmental Footprint of Ruminants by Breeding Low Methanogenic Forages Utilizing Haplotype Variation.</title>
        <authorList>
            <person name="Kaur P."/>
            <person name="Appels R."/>
            <person name="Bayer P.E."/>
            <person name="Keeble-Gagnere G."/>
            <person name="Wang J."/>
            <person name="Hirakawa H."/>
            <person name="Shirasawa K."/>
            <person name="Vercoe P."/>
            <person name="Stefanova K."/>
            <person name="Durmic Z."/>
            <person name="Nichols P."/>
            <person name="Revell C."/>
            <person name="Isobe S.N."/>
            <person name="Edwards D."/>
            <person name="Erskine W."/>
        </authorList>
    </citation>
    <scope>NUCLEOTIDE SEQUENCE [LARGE SCALE GENOMIC DNA]</scope>
    <source>
        <strain evidence="6">cv. Daliak</strain>
    </source>
</reference>
<dbReference type="Pfam" id="PF04802">
    <property type="entry name" value="PP4R3"/>
    <property type="match status" value="1"/>
</dbReference>
<feature type="compositionally biased region" description="Polar residues" evidence="3">
    <location>
        <begin position="986"/>
        <end position="1000"/>
    </location>
</feature>
<feature type="compositionally biased region" description="Polar residues" evidence="3">
    <location>
        <begin position="805"/>
        <end position="835"/>
    </location>
</feature>
<feature type="compositionally biased region" description="Basic and acidic residues" evidence="3">
    <location>
        <begin position="865"/>
        <end position="874"/>
    </location>
</feature>
<keyword evidence="2" id="KW-0539">Nucleus</keyword>
<evidence type="ECO:0000313" key="6">
    <source>
        <dbReference type="Proteomes" id="UP000242715"/>
    </source>
</evidence>
<dbReference type="InterPro" id="IPR016024">
    <property type="entry name" value="ARM-type_fold"/>
</dbReference>
<feature type="domain" description="Serine/threonine-protein phosphatase 4 regulatory subunit 3-like central" evidence="4">
    <location>
        <begin position="282"/>
        <end position="761"/>
    </location>
</feature>
<feature type="region of interest" description="Disordered" evidence="3">
    <location>
        <begin position="785"/>
        <end position="891"/>
    </location>
</feature>
<dbReference type="Gene3D" id="2.30.29.30">
    <property type="entry name" value="Pleckstrin-homology domain (PH domain)/Phosphotyrosine-binding domain (PTB)"/>
    <property type="match status" value="1"/>
</dbReference>
<dbReference type="GO" id="GO:0072542">
    <property type="term" value="F:protein phosphatase activator activity"/>
    <property type="evidence" value="ECO:0007669"/>
    <property type="project" value="TreeGrafter"/>
</dbReference>
<dbReference type="GO" id="GO:0030289">
    <property type="term" value="C:protein phosphatase 4 complex"/>
    <property type="evidence" value="ECO:0007669"/>
    <property type="project" value="TreeGrafter"/>
</dbReference>
<dbReference type="SUPFAM" id="SSF50729">
    <property type="entry name" value="PH domain-like"/>
    <property type="match status" value="1"/>
</dbReference>
<comment type="subcellular location">
    <subcellularLocation>
        <location evidence="1">Nucleus</location>
    </subcellularLocation>
</comment>
<feature type="region of interest" description="Disordered" evidence="3">
    <location>
        <begin position="983"/>
        <end position="1014"/>
    </location>
</feature>
<dbReference type="InterPro" id="IPR051137">
    <property type="entry name" value="PP4R3-like"/>
</dbReference>
<name>A0A2Z6NVM2_TRISU</name>
<evidence type="ECO:0000256" key="3">
    <source>
        <dbReference type="SAM" id="MobiDB-lite"/>
    </source>
</evidence>
<proteinExistence type="predicted"/>
<organism evidence="5 6">
    <name type="scientific">Trifolium subterraneum</name>
    <name type="common">Subterranean clover</name>
    <dbReference type="NCBI Taxonomy" id="3900"/>
    <lineage>
        <taxon>Eukaryota</taxon>
        <taxon>Viridiplantae</taxon>
        <taxon>Streptophyta</taxon>
        <taxon>Embryophyta</taxon>
        <taxon>Tracheophyta</taxon>
        <taxon>Spermatophyta</taxon>
        <taxon>Magnoliopsida</taxon>
        <taxon>eudicotyledons</taxon>
        <taxon>Gunneridae</taxon>
        <taxon>Pentapetalae</taxon>
        <taxon>rosids</taxon>
        <taxon>fabids</taxon>
        <taxon>Fabales</taxon>
        <taxon>Fabaceae</taxon>
        <taxon>Papilionoideae</taxon>
        <taxon>50 kb inversion clade</taxon>
        <taxon>NPAAA clade</taxon>
        <taxon>Hologalegina</taxon>
        <taxon>IRL clade</taxon>
        <taxon>Trifolieae</taxon>
        <taxon>Trifolium</taxon>
    </lineage>
</organism>
<protein>
    <recommendedName>
        <fullName evidence="4">Serine/threonine-protein phosphatase 4 regulatory subunit 3-like central domain-containing protein</fullName>
    </recommendedName>
</protein>
<dbReference type="SUPFAM" id="SSF48371">
    <property type="entry name" value="ARM repeat"/>
    <property type="match status" value="1"/>
</dbReference>